<dbReference type="GO" id="GO:0043137">
    <property type="term" value="P:DNA replication, removal of RNA primer"/>
    <property type="evidence" value="ECO:0007669"/>
    <property type="project" value="TreeGrafter"/>
</dbReference>
<evidence type="ECO:0000313" key="15">
    <source>
        <dbReference type="EMBL" id="QHU12142.1"/>
    </source>
</evidence>
<keyword evidence="11" id="KW-0255">Endonuclease</keyword>
<dbReference type="Pfam" id="PF01351">
    <property type="entry name" value="RNase_HII"/>
    <property type="match status" value="1"/>
</dbReference>
<keyword evidence="10" id="KW-0479">Metal-binding</keyword>
<dbReference type="PROSITE" id="PS51975">
    <property type="entry name" value="RNASE_H_2"/>
    <property type="match status" value="1"/>
</dbReference>
<comment type="subcellular location">
    <subcellularLocation>
        <location evidence="4">Cytoplasm</location>
    </subcellularLocation>
</comment>
<name>A0A6C0K267_9ZZZZ</name>
<evidence type="ECO:0000256" key="10">
    <source>
        <dbReference type="ARBA" id="ARBA00022723"/>
    </source>
</evidence>
<evidence type="ECO:0000256" key="3">
    <source>
        <dbReference type="ARBA" id="ARBA00001946"/>
    </source>
</evidence>
<keyword evidence="8" id="KW-0963">Cytoplasm</keyword>
<evidence type="ECO:0000256" key="12">
    <source>
        <dbReference type="ARBA" id="ARBA00022801"/>
    </source>
</evidence>
<dbReference type="InterPro" id="IPR024567">
    <property type="entry name" value="RNase_HII/HIII_dom"/>
</dbReference>
<evidence type="ECO:0000256" key="11">
    <source>
        <dbReference type="ARBA" id="ARBA00022759"/>
    </source>
</evidence>
<dbReference type="PANTHER" id="PTHR10954">
    <property type="entry name" value="RIBONUCLEASE H2 SUBUNIT A"/>
    <property type="match status" value="1"/>
</dbReference>
<dbReference type="GO" id="GO:0046872">
    <property type="term" value="F:metal ion binding"/>
    <property type="evidence" value="ECO:0007669"/>
    <property type="project" value="UniProtKB-KW"/>
</dbReference>
<evidence type="ECO:0000256" key="1">
    <source>
        <dbReference type="ARBA" id="ARBA00000077"/>
    </source>
</evidence>
<accession>A0A6C0K267</accession>
<protein>
    <recommendedName>
        <fullName evidence="7">Ribonuclease HII</fullName>
        <ecNumber evidence="6">3.1.26.4</ecNumber>
    </recommendedName>
</protein>
<evidence type="ECO:0000256" key="5">
    <source>
        <dbReference type="ARBA" id="ARBA00007383"/>
    </source>
</evidence>
<evidence type="ECO:0000259" key="14">
    <source>
        <dbReference type="PROSITE" id="PS51975"/>
    </source>
</evidence>
<feature type="domain" description="RNase H type-2" evidence="14">
    <location>
        <begin position="10"/>
        <end position="208"/>
    </location>
</feature>
<dbReference type="CDD" id="cd07182">
    <property type="entry name" value="RNase_HII_bacteria_HII_like"/>
    <property type="match status" value="1"/>
</dbReference>
<reference evidence="15" key="1">
    <citation type="journal article" date="2020" name="Nature">
        <title>Giant virus diversity and host interactions through global metagenomics.</title>
        <authorList>
            <person name="Schulz F."/>
            <person name="Roux S."/>
            <person name="Paez-Espino D."/>
            <person name="Jungbluth S."/>
            <person name="Walsh D.A."/>
            <person name="Denef V.J."/>
            <person name="McMahon K.D."/>
            <person name="Konstantinidis K.T."/>
            <person name="Eloe-Fadrosh E.A."/>
            <person name="Kyrpides N.C."/>
            <person name="Woyke T."/>
        </authorList>
    </citation>
    <scope>NUCLEOTIDE SEQUENCE</scope>
    <source>
        <strain evidence="15">GVMAG-S-1101171-110</strain>
    </source>
</reference>
<dbReference type="EC" id="3.1.26.4" evidence="6"/>
<dbReference type="Gene3D" id="3.30.420.10">
    <property type="entry name" value="Ribonuclease H-like superfamily/Ribonuclease H"/>
    <property type="match status" value="1"/>
</dbReference>
<keyword evidence="12" id="KW-0378">Hydrolase</keyword>
<keyword evidence="9" id="KW-0540">Nuclease</keyword>
<evidence type="ECO:0000256" key="8">
    <source>
        <dbReference type="ARBA" id="ARBA00022490"/>
    </source>
</evidence>
<comment type="cofactor">
    <cofactor evidence="3">
        <name>Mg(2+)</name>
        <dbReference type="ChEBI" id="CHEBI:18420"/>
    </cofactor>
</comment>
<evidence type="ECO:0000256" key="13">
    <source>
        <dbReference type="ARBA" id="ARBA00023211"/>
    </source>
</evidence>
<keyword evidence="13" id="KW-0464">Manganese</keyword>
<sequence length="208" mass="23137">MKTAYSIGETVEMGIDEAGRGCFWGPIVAGAVIWPPEEEWTDEHRELVPFIRDSKKTTKAARPRIAAGIQSLAVDWGVGFVTSTEVNDRGMTWANQEAFRRAIGACYTGLDPELLLIDGVLGLPDTQLRYECIPGGDGLYIPIAAASILAKHGRDSWVTEWSKEHPVTAERYDLLSNMGYGTVKHREGLKKWGAHELHRGLFIRNWLS</sequence>
<dbReference type="GO" id="GO:0006298">
    <property type="term" value="P:mismatch repair"/>
    <property type="evidence" value="ECO:0007669"/>
    <property type="project" value="TreeGrafter"/>
</dbReference>
<dbReference type="GO" id="GO:0004523">
    <property type="term" value="F:RNA-DNA hybrid ribonuclease activity"/>
    <property type="evidence" value="ECO:0007669"/>
    <property type="project" value="UniProtKB-EC"/>
</dbReference>
<dbReference type="GO" id="GO:0032299">
    <property type="term" value="C:ribonuclease H2 complex"/>
    <property type="evidence" value="ECO:0007669"/>
    <property type="project" value="TreeGrafter"/>
</dbReference>
<dbReference type="SUPFAM" id="SSF53098">
    <property type="entry name" value="Ribonuclease H-like"/>
    <property type="match status" value="1"/>
</dbReference>
<comment type="similarity">
    <text evidence="5">Belongs to the RNase HII family.</text>
</comment>
<dbReference type="GO" id="GO:0003723">
    <property type="term" value="F:RNA binding"/>
    <property type="evidence" value="ECO:0007669"/>
    <property type="project" value="InterPro"/>
</dbReference>
<organism evidence="15">
    <name type="scientific">viral metagenome</name>
    <dbReference type="NCBI Taxonomy" id="1070528"/>
    <lineage>
        <taxon>unclassified sequences</taxon>
        <taxon>metagenomes</taxon>
        <taxon>organismal metagenomes</taxon>
    </lineage>
</organism>
<dbReference type="GO" id="GO:0005737">
    <property type="term" value="C:cytoplasm"/>
    <property type="evidence" value="ECO:0007669"/>
    <property type="project" value="UniProtKB-SubCell"/>
</dbReference>
<dbReference type="AlphaFoldDB" id="A0A6C0K267"/>
<evidence type="ECO:0000256" key="7">
    <source>
        <dbReference type="ARBA" id="ARBA00019179"/>
    </source>
</evidence>
<dbReference type="InterPro" id="IPR022898">
    <property type="entry name" value="RNase_HII"/>
</dbReference>
<proteinExistence type="inferred from homology"/>
<dbReference type="EMBL" id="MN740798">
    <property type="protein sequence ID" value="QHU12142.1"/>
    <property type="molecule type" value="Genomic_DNA"/>
</dbReference>
<evidence type="ECO:0000256" key="9">
    <source>
        <dbReference type="ARBA" id="ARBA00022722"/>
    </source>
</evidence>
<dbReference type="PANTHER" id="PTHR10954:SF18">
    <property type="entry name" value="RIBONUCLEASE HII"/>
    <property type="match status" value="1"/>
</dbReference>
<evidence type="ECO:0000256" key="6">
    <source>
        <dbReference type="ARBA" id="ARBA00012180"/>
    </source>
</evidence>
<evidence type="ECO:0000256" key="4">
    <source>
        <dbReference type="ARBA" id="ARBA00004496"/>
    </source>
</evidence>
<dbReference type="InterPro" id="IPR012337">
    <property type="entry name" value="RNaseH-like_sf"/>
</dbReference>
<evidence type="ECO:0000256" key="2">
    <source>
        <dbReference type="ARBA" id="ARBA00001936"/>
    </source>
</evidence>
<dbReference type="InterPro" id="IPR001352">
    <property type="entry name" value="RNase_HII/HIII"/>
</dbReference>
<comment type="cofactor">
    <cofactor evidence="2">
        <name>Mn(2+)</name>
        <dbReference type="ChEBI" id="CHEBI:29035"/>
    </cofactor>
</comment>
<comment type="catalytic activity">
    <reaction evidence="1">
        <text>Endonucleolytic cleavage to 5'-phosphomonoester.</text>
        <dbReference type="EC" id="3.1.26.4"/>
    </reaction>
</comment>
<dbReference type="InterPro" id="IPR036397">
    <property type="entry name" value="RNaseH_sf"/>
</dbReference>